<keyword evidence="2" id="KW-0645">Protease</keyword>
<gene>
    <name evidence="5" type="ORF">J8TS2_25830</name>
</gene>
<comment type="similarity">
    <text evidence="1">Belongs to the peptidase S51 family.</text>
</comment>
<sequence>MGKLFFYSDQIAESPGNKRLDKFLFNNRKNKNIKIGYIASTEDKDKKYFNTEVQYYCDYGVRNIMFFDLYSEFDPLKIKELIKCDIIHLSTGNPIEFGNAIKNRNMENVLWEYFKNGGTIVGVSGGAVQLGKSTKLFQLFSGDLSNQDSDTLQFVDFEFLPHYNRWNEDFKREVLKYSQETGTMIYAAHDGDGIIVDGDSIQMIGDILVIGNEK</sequence>
<dbReference type="RefSeq" id="WP_212966522.1">
    <property type="nucleotide sequence ID" value="NZ_BORB01000021.1"/>
</dbReference>
<keyword evidence="3" id="KW-0378">Hydrolase</keyword>
<proteinExistence type="inferred from homology"/>
<evidence type="ECO:0000256" key="1">
    <source>
        <dbReference type="ARBA" id="ARBA00006534"/>
    </source>
</evidence>
<keyword evidence="6" id="KW-1185">Reference proteome</keyword>
<dbReference type="InterPro" id="IPR005320">
    <property type="entry name" value="Peptidase_S51"/>
</dbReference>
<evidence type="ECO:0000313" key="5">
    <source>
        <dbReference type="EMBL" id="GIN58264.1"/>
    </source>
</evidence>
<dbReference type="SUPFAM" id="SSF52317">
    <property type="entry name" value="Class I glutamine amidotransferase-like"/>
    <property type="match status" value="1"/>
</dbReference>
<evidence type="ECO:0000256" key="2">
    <source>
        <dbReference type="ARBA" id="ARBA00022670"/>
    </source>
</evidence>
<reference evidence="5 6" key="1">
    <citation type="submission" date="2021-03" db="EMBL/GenBank/DDBJ databases">
        <title>Antimicrobial resistance genes in bacteria isolated from Japanese honey, and their potential for conferring macrolide and lincosamide resistance in the American foulbrood pathogen Paenibacillus larvae.</title>
        <authorList>
            <person name="Okamoto M."/>
            <person name="Kumagai M."/>
            <person name="Kanamori H."/>
            <person name="Takamatsu D."/>
        </authorList>
    </citation>
    <scope>NUCLEOTIDE SEQUENCE [LARGE SCALE GENOMIC DNA]</scope>
    <source>
        <strain evidence="5 6">J8TS2</strain>
    </source>
</reference>
<evidence type="ECO:0008006" key="7">
    <source>
        <dbReference type="Google" id="ProtNLM"/>
    </source>
</evidence>
<organism evidence="5 6">
    <name type="scientific">Lederbergia ruris</name>
    <dbReference type="NCBI Taxonomy" id="217495"/>
    <lineage>
        <taxon>Bacteria</taxon>
        <taxon>Bacillati</taxon>
        <taxon>Bacillota</taxon>
        <taxon>Bacilli</taxon>
        <taxon>Bacillales</taxon>
        <taxon>Bacillaceae</taxon>
        <taxon>Lederbergia</taxon>
    </lineage>
</organism>
<dbReference type="Pfam" id="PF03575">
    <property type="entry name" value="Peptidase_S51"/>
    <property type="match status" value="1"/>
</dbReference>
<evidence type="ECO:0000256" key="4">
    <source>
        <dbReference type="ARBA" id="ARBA00022825"/>
    </source>
</evidence>
<name>A0ABQ4KJX9_9BACI</name>
<comment type="caution">
    <text evidence="5">The sequence shown here is derived from an EMBL/GenBank/DDBJ whole genome shotgun (WGS) entry which is preliminary data.</text>
</comment>
<protein>
    <recommendedName>
        <fullName evidence="7">Peptidase S51</fullName>
    </recommendedName>
</protein>
<dbReference type="EMBL" id="BORB01000021">
    <property type="protein sequence ID" value="GIN58264.1"/>
    <property type="molecule type" value="Genomic_DNA"/>
</dbReference>
<dbReference type="Proteomes" id="UP000679950">
    <property type="component" value="Unassembled WGS sequence"/>
</dbReference>
<keyword evidence="4" id="KW-0720">Serine protease</keyword>
<evidence type="ECO:0000256" key="3">
    <source>
        <dbReference type="ARBA" id="ARBA00022801"/>
    </source>
</evidence>
<dbReference type="InterPro" id="IPR029062">
    <property type="entry name" value="Class_I_gatase-like"/>
</dbReference>
<dbReference type="Gene3D" id="3.40.50.880">
    <property type="match status" value="1"/>
</dbReference>
<accession>A0ABQ4KJX9</accession>
<evidence type="ECO:0000313" key="6">
    <source>
        <dbReference type="Proteomes" id="UP000679950"/>
    </source>
</evidence>